<accession>A0AAW0QEH6</accession>
<keyword evidence="1" id="KW-0732">Signal</keyword>
<feature type="chain" id="PRO_5043822062" evidence="1">
    <location>
        <begin position="26"/>
        <end position="121"/>
    </location>
</feature>
<reference evidence="2 3" key="1">
    <citation type="submission" date="2023-01" db="EMBL/GenBank/DDBJ databases">
        <title>Analysis of 21 Apiospora genomes using comparative genomics revels a genus with tremendous synthesis potential of carbohydrate active enzymes and secondary metabolites.</title>
        <authorList>
            <person name="Sorensen T."/>
        </authorList>
    </citation>
    <scope>NUCLEOTIDE SEQUENCE [LARGE SCALE GENOMIC DNA]</scope>
    <source>
        <strain evidence="2 3">CBS 117206</strain>
    </source>
</reference>
<organism evidence="2 3">
    <name type="scientific">Apiospora kogelbergensis</name>
    <dbReference type="NCBI Taxonomy" id="1337665"/>
    <lineage>
        <taxon>Eukaryota</taxon>
        <taxon>Fungi</taxon>
        <taxon>Dikarya</taxon>
        <taxon>Ascomycota</taxon>
        <taxon>Pezizomycotina</taxon>
        <taxon>Sordariomycetes</taxon>
        <taxon>Xylariomycetidae</taxon>
        <taxon>Amphisphaeriales</taxon>
        <taxon>Apiosporaceae</taxon>
        <taxon>Apiospora</taxon>
    </lineage>
</organism>
<dbReference type="AlphaFoldDB" id="A0AAW0QEH6"/>
<dbReference type="Proteomes" id="UP001392437">
    <property type="component" value="Unassembled WGS sequence"/>
</dbReference>
<evidence type="ECO:0000313" key="2">
    <source>
        <dbReference type="EMBL" id="KAK8096243.1"/>
    </source>
</evidence>
<evidence type="ECO:0000313" key="3">
    <source>
        <dbReference type="Proteomes" id="UP001392437"/>
    </source>
</evidence>
<protein>
    <submittedName>
        <fullName evidence="2">Uncharacterized protein</fullName>
    </submittedName>
</protein>
<keyword evidence="3" id="KW-1185">Reference proteome</keyword>
<feature type="signal peptide" evidence="1">
    <location>
        <begin position="1"/>
        <end position="25"/>
    </location>
</feature>
<proteinExistence type="predicted"/>
<dbReference type="EMBL" id="JAQQWP010000011">
    <property type="protein sequence ID" value="KAK8096243.1"/>
    <property type="molecule type" value="Genomic_DNA"/>
</dbReference>
<sequence>MKGPRRLLEVYFLALLVAGYGLSSAVPTTNEHKPDPYVPDHAPPPCRCNMGTPGLIDACMGNVPWGFTARLRWELPGVSALSYEGGTIFVCPPLFAHGQEHLVDIEKTLHNDKSQQKSPQP</sequence>
<comment type="caution">
    <text evidence="2">The sequence shown here is derived from an EMBL/GenBank/DDBJ whole genome shotgun (WGS) entry which is preliminary data.</text>
</comment>
<name>A0AAW0QEH6_9PEZI</name>
<evidence type="ECO:0000256" key="1">
    <source>
        <dbReference type="SAM" id="SignalP"/>
    </source>
</evidence>
<gene>
    <name evidence="2" type="ORF">PG999_014265</name>
</gene>